<gene>
    <name evidence="1" type="ORF">R3P38DRAFT_2784909</name>
    <name evidence="2" type="ORF">R3P38DRAFT_2784921</name>
</gene>
<sequence>MPRSAYNIEFKKRGNKAPGYQRKALGWGEFHTPISTWYTTLVLSLLYICLYHQNDDHFVGSNELWLSGRCSAKALGQIEMEIEMKYKSTPPKILGPPVQTPFDSAWNFVCYVAKTYRRWMLMSYSIRTFIGETSFAGGGRSPKFFPHEVNPWISDAQNPISTAAELTFYTYRLAKDITDDIRADETLVCVALPLRLLATKLTKPQIKICVIILVKTQGVIPLLWFFESMRRLHRINGRKRVSRGLHKENLM</sequence>
<dbReference type="Proteomes" id="UP001362999">
    <property type="component" value="Unassembled WGS sequence"/>
</dbReference>
<comment type="caution">
    <text evidence="2">The sequence shown here is derived from an EMBL/GenBank/DDBJ whole genome shotgun (WGS) entry which is preliminary data.</text>
</comment>
<keyword evidence="3" id="KW-1185">Reference proteome</keyword>
<dbReference type="EMBL" id="JAWWNJ010000048">
    <property type="protein sequence ID" value="KAK7017223.1"/>
    <property type="molecule type" value="Genomic_DNA"/>
</dbReference>
<accession>A0AAW0AVI3</accession>
<name>A0AAW0AVI3_9AGAR</name>
<organism evidence="2 3">
    <name type="scientific">Favolaschia claudopus</name>
    <dbReference type="NCBI Taxonomy" id="2862362"/>
    <lineage>
        <taxon>Eukaryota</taxon>
        <taxon>Fungi</taxon>
        <taxon>Dikarya</taxon>
        <taxon>Basidiomycota</taxon>
        <taxon>Agaricomycotina</taxon>
        <taxon>Agaricomycetes</taxon>
        <taxon>Agaricomycetidae</taxon>
        <taxon>Agaricales</taxon>
        <taxon>Marasmiineae</taxon>
        <taxon>Mycenaceae</taxon>
        <taxon>Favolaschia</taxon>
    </lineage>
</organism>
<reference evidence="2 3" key="1">
    <citation type="journal article" date="2024" name="J Genomics">
        <title>Draft genome sequencing and assembly of Favolaschia claudopus CIRM-BRFM 2984 isolated from oak limbs.</title>
        <authorList>
            <person name="Navarro D."/>
            <person name="Drula E."/>
            <person name="Chaduli D."/>
            <person name="Cazenave R."/>
            <person name="Ahrendt S."/>
            <person name="Wang J."/>
            <person name="Lipzen A."/>
            <person name="Daum C."/>
            <person name="Barry K."/>
            <person name="Grigoriev I.V."/>
            <person name="Favel A."/>
            <person name="Rosso M.N."/>
            <person name="Martin F."/>
        </authorList>
    </citation>
    <scope>NUCLEOTIDE SEQUENCE [LARGE SCALE GENOMIC DNA]</scope>
    <source>
        <strain evidence="2 3">CIRM-BRFM 2984</strain>
    </source>
</reference>
<proteinExistence type="predicted"/>
<dbReference type="AlphaFoldDB" id="A0AAW0AVI3"/>
<evidence type="ECO:0000313" key="3">
    <source>
        <dbReference type="Proteomes" id="UP001362999"/>
    </source>
</evidence>
<evidence type="ECO:0000313" key="1">
    <source>
        <dbReference type="EMBL" id="KAK7017223.1"/>
    </source>
</evidence>
<dbReference type="EMBL" id="JAWWNJ010000048">
    <property type="protein sequence ID" value="KAK7017235.1"/>
    <property type="molecule type" value="Genomic_DNA"/>
</dbReference>
<protein>
    <submittedName>
        <fullName evidence="2">Uncharacterized protein</fullName>
    </submittedName>
</protein>
<evidence type="ECO:0000313" key="2">
    <source>
        <dbReference type="EMBL" id="KAK7017235.1"/>
    </source>
</evidence>